<dbReference type="Pfam" id="PF13677">
    <property type="entry name" value="MotB_plug"/>
    <property type="match status" value="1"/>
</dbReference>
<keyword evidence="3" id="KW-1003">Cell membrane</keyword>
<dbReference type="CDD" id="cd07185">
    <property type="entry name" value="OmpA_C-like"/>
    <property type="match status" value="1"/>
</dbReference>
<feature type="domain" description="OmpA-like" evidence="9">
    <location>
        <begin position="133"/>
        <end position="255"/>
    </location>
</feature>
<reference evidence="10" key="1">
    <citation type="submission" date="2020-12" db="EMBL/GenBank/DDBJ databases">
        <authorList>
            <person name="Huq M.A."/>
        </authorList>
    </citation>
    <scope>NUCLEOTIDE SEQUENCE</scope>
    <source>
        <strain evidence="10">MAHUQ-46</strain>
    </source>
</reference>
<keyword evidence="6 7" id="KW-0472">Membrane</keyword>
<keyword evidence="11" id="KW-1185">Reference proteome</keyword>
<sequence length="269" mass="30637">MSKKRKHDEHDEHMDESWLIPYADLMTLLLALFIVLYAASSVDAKKFEEMSQAFSIAFNRGNGLLESSSMVTTGQQMTNQNKLKNMKDGDQQEMTREQLVKKEQEDLEKLKKQLDQYIDKNGLSSDLETKLNQTQLLITISDNALFSSGSAAVKQESRKLAVAIANMLQQYPDYNIIVAGHTDNQPISNTEFESNWELSSKRAIRFMNILLVNPNIDRQRFSAIAYGEYQPVDTNATTEGRAKNRRVEVSIMRNYVSLDNTDNISVQNP</sequence>
<protein>
    <submittedName>
        <fullName evidence="10">Flagellar motor protein MotB</fullName>
    </submittedName>
</protein>
<evidence type="ECO:0000256" key="3">
    <source>
        <dbReference type="ARBA" id="ARBA00022475"/>
    </source>
</evidence>
<dbReference type="GO" id="GO:0005886">
    <property type="term" value="C:plasma membrane"/>
    <property type="evidence" value="ECO:0007669"/>
    <property type="project" value="UniProtKB-SubCell"/>
</dbReference>
<dbReference type="InterPro" id="IPR050330">
    <property type="entry name" value="Bact_OuterMem_StrucFunc"/>
</dbReference>
<evidence type="ECO:0000256" key="1">
    <source>
        <dbReference type="ARBA" id="ARBA00004162"/>
    </source>
</evidence>
<dbReference type="PROSITE" id="PS51123">
    <property type="entry name" value="OMPA_2"/>
    <property type="match status" value="1"/>
</dbReference>
<dbReference type="NCBIfam" id="NF005831">
    <property type="entry name" value="PRK07734.1"/>
    <property type="match status" value="1"/>
</dbReference>
<dbReference type="Gene3D" id="3.30.1330.60">
    <property type="entry name" value="OmpA-like domain"/>
    <property type="match status" value="1"/>
</dbReference>
<comment type="similarity">
    <text evidence="2">Belongs to the MotB family.</text>
</comment>
<dbReference type="InterPro" id="IPR036737">
    <property type="entry name" value="OmpA-like_sf"/>
</dbReference>
<keyword evidence="4 8" id="KW-0812">Transmembrane</keyword>
<evidence type="ECO:0000256" key="5">
    <source>
        <dbReference type="ARBA" id="ARBA00022989"/>
    </source>
</evidence>
<dbReference type="SUPFAM" id="SSF103088">
    <property type="entry name" value="OmpA-like"/>
    <property type="match status" value="1"/>
</dbReference>
<name>A0A934J5M9_9BACL</name>
<comment type="subcellular location">
    <subcellularLocation>
        <location evidence="1">Cell membrane</location>
        <topology evidence="1">Single-pass membrane protein</topology>
    </subcellularLocation>
</comment>
<evidence type="ECO:0000256" key="2">
    <source>
        <dbReference type="ARBA" id="ARBA00008914"/>
    </source>
</evidence>
<keyword evidence="10" id="KW-0969">Cilium</keyword>
<evidence type="ECO:0000256" key="6">
    <source>
        <dbReference type="ARBA" id="ARBA00023136"/>
    </source>
</evidence>
<evidence type="ECO:0000313" key="10">
    <source>
        <dbReference type="EMBL" id="MBJ6360778.1"/>
    </source>
</evidence>
<dbReference type="AlphaFoldDB" id="A0A934J5M9"/>
<dbReference type="PANTHER" id="PTHR30329">
    <property type="entry name" value="STATOR ELEMENT OF FLAGELLAR MOTOR COMPLEX"/>
    <property type="match status" value="1"/>
</dbReference>
<keyword evidence="10" id="KW-0282">Flagellum</keyword>
<evidence type="ECO:0000313" key="11">
    <source>
        <dbReference type="Proteomes" id="UP000640274"/>
    </source>
</evidence>
<evidence type="ECO:0000259" key="9">
    <source>
        <dbReference type="PROSITE" id="PS51123"/>
    </source>
</evidence>
<proteinExistence type="inferred from homology"/>
<organism evidence="10 11">
    <name type="scientific">Paenibacillus roseus</name>
    <dbReference type="NCBI Taxonomy" id="2798579"/>
    <lineage>
        <taxon>Bacteria</taxon>
        <taxon>Bacillati</taxon>
        <taxon>Bacillota</taxon>
        <taxon>Bacilli</taxon>
        <taxon>Bacillales</taxon>
        <taxon>Paenibacillaceae</taxon>
        <taxon>Paenibacillus</taxon>
    </lineage>
</organism>
<accession>A0A934J5M9</accession>
<comment type="caution">
    <text evidence="10">The sequence shown here is derived from an EMBL/GenBank/DDBJ whole genome shotgun (WGS) entry which is preliminary data.</text>
</comment>
<evidence type="ECO:0000256" key="8">
    <source>
        <dbReference type="SAM" id="Phobius"/>
    </source>
</evidence>
<dbReference type="Proteomes" id="UP000640274">
    <property type="component" value="Unassembled WGS sequence"/>
</dbReference>
<dbReference type="InterPro" id="IPR025713">
    <property type="entry name" value="MotB-like_N_dom"/>
</dbReference>
<dbReference type="Pfam" id="PF00691">
    <property type="entry name" value="OmpA"/>
    <property type="match status" value="1"/>
</dbReference>
<feature type="transmembrane region" description="Helical" evidence="8">
    <location>
        <begin position="20"/>
        <end position="40"/>
    </location>
</feature>
<evidence type="ECO:0000256" key="7">
    <source>
        <dbReference type="PROSITE-ProRule" id="PRU00473"/>
    </source>
</evidence>
<dbReference type="PANTHER" id="PTHR30329:SF21">
    <property type="entry name" value="LIPOPROTEIN YIAD-RELATED"/>
    <property type="match status" value="1"/>
</dbReference>
<evidence type="ECO:0000256" key="4">
    <source>
        <dbReference type="ARBA" id="ARBA00022692"/>
    </source>
</evidence>
<dbReference type="InterPro" id="IPR006665">
    <property type="entry name" value="OmpA-like"/>
</dbReference>
<gene>
    <name evidence="10" type="primary">motB</name>
    <name evidence="10" type="ORF">JFN88_05505</name>
</gene>
<dbReference type="EMBL" id="JAELUP010000013">
    <property type="protein sequence ID" value="MBJ6360778.1"/>
    <property type="molecule type" value="Genomic_DNA"/>
</dbReference>
<keyword evidence="5 8" id="KW-1133">Transmembrane helix</keyword>
<keyword evidence="10" id="KW-0966">Cell projection</keyword>
<dbReference type="RefSeq" id="WP_199018326.1">
    <property type="nucleotide sequence ID" value="NZ_JAELUP010000013.1"/>
</dbReference>